<dbReference type="SUPFAM" id="SSF52540">
    <property type="entry name" value="P-loop containing nucleoside triphosphate hydrolases"/>
    <property type="match status" value="1"/>
</dbReference>
<dbReference type="GO" id="GO:0005524">
    <property type="term" value="F:ATP binding"/>
    <property type="evidence" value="ECO:0007669"/>
    <property type="project" value="UniProtKB-KW"/>
</dbReference>
<dbReference type="PROSITE" id="PS00211">
    <property type="entry name" value="ABC_TRANSPORTER_1"/>
    <property type="match status" value="1"/>
</dbReference>
<keyword evidence="3 8" id="KW-0812">Transmembrane</keyword>
<dbReference type="SMART" id="SM00382">
    <property type="entry name" value="AAA"/>
    <property type="match status" value="1"/>
</dbReference>
<dbReference type="Pfam" id="PF00005">
    <property type="entry name" value="ABC_tran"/>
    <property type="match status" value="1"/>
</dbReference>
<name>A0A3R9R9M4_9BACI</name>
<comment type="caution">
    <text evidence="11">The sequence shown here is derived from an EMBL/GenBank/DDBJ whole genome shotgun (WGS) entry which is preliminary data.</text>
</comment>
<evidence type="ECO:0000256" key="4">
    <source>
        <dbReference type="ARBA" id="ARBA00022741"/>
    </source>
</evidence>
<dbReference type="AlphaFoldDB" id="A0A3R9R9M4"/>
<dbReference type="OrthoDB" id="9770415at2"/>
<dbReference type="PANTHER" id="PTHR43394:SF1">
    <property type="entry name" value="ATP-BINDING CASSETTE SUB-FAMILY B MEMBER 10, MITOCHONDRIAL"/>
    <property type="match status" value="1"/>
</dbReference>
<dbReference type="InterPro" id="IPR011527">
    <property type="entry name" value="ABC1_TM_dom"/>
</dbReference>
<evidence type="ECO:0000256" key="7">
    <source>
        <dbReference type="ARBA" id="ARBA00023136"/>
    </source>
</evidence>
<reference evidence="11 12" key="1">
    <citation type="submission" date="2018-10" db="EMBL/GenBank/DDBJ databases">
        <title>Draft genome sequence of Bacillus salarius IM0101, isolated from a hypersaline soil in Inner Mongolia, China.</title>
        <authorList>
            <person name="Yamprayoonswat W."/>
            <person name="Boonvisut S."/>
            <person name="Jumpathong W."/>
            <person name="Sittihan S."/>
            <person name="Ruangsuj P."/>
            <person name="Wanthongcharoen S."/>
            <person name="Thongpramul N."/>
            <person name="Pimmason S."/>
            <person name="Yu B."/>
            <person name="Yasawong M."/>
        </authorList>
    </citation>
    <scope>NUCLEOTIDE SEQUENCE [LARGE SCALE GENOMIC DNA]</scope>
    <source>
        <strain evidence="11 12">IM0101</strain>
    </source>
</reference>
<keyword evidence="12" id="KW-1185">Reference proteome</keyword>
<dbReference type="Proteomes" id="UP000275076">
    <property type="component" value="Unassembled WGS sequence"/>
</dbReference>
<feature type="transmembrane region" description="Helical" evidence="8">
    <location>
        <begin position="214"/>
        <end position="230"/>
    </location>
</feature>
<sequence length="631" mass="72364">MTFNFRTGIPFCSVKRNRKGEERVKKGKITIQDRASQGRFHYSQDNVIDKAFNWDQLKRLLRYMKPYSKRLLPLAVAAMMIGTIIRLIAPVLIGHTIDEAIRPGNWSMLMWVTVILSSMYVIQWIANFFRIKWINQVGQFVIFDLRRDLFNHIQRLSHRFFDQRSAGSILVRVTNDVHSLQELFTNGVINLMMDTVMLLGIITILFVISPELTIAIMIVLPIMFYISTNLRKKIRRSWQVVRLKQSTMNSHLNESIQGIRVTQAYTQEYENMDYFSDLNQDTFDAWNQATRKSAKFRPLVELSNAVGTAILIWYGIYLIDTTAFTIGNFVTFATFLGMFWEPISRLGQIYNQLLMAMASSERIFEYMDEKPSVPEKKNAAPIGDIEGDVYFDKVEFSYDDTRVALHEMDIHMKPGETFALVGHTGSGKTTIVSLISRFYDPTKGRVLIDGKDLRDVTLDSIRSQVSVVLQDTFIFSGTIMENIRFGEPNATDEEVRNAAYQVGADSFIRELKNGYDTEVEERGNVLSVGERQLISFARALLADPRILILDEATASIDTETEQIIQNALKTLLKGRTAIMIAHRLSTIREADQIMVLEQGRVLEQGSHDELMRHNGEYYRLVRAQFNVLDAG</sequence>
<dbReference type="Gene3D" id="1.20.1560.10">
    <property type="entry name" value="ABC transporter type 1, transmembrane domain"/>
    <property type="match status" value="1"/>
</dbReference>
<protein>
    <submittedName>
        <fullName evidence="11">ABC transporter ATP-binding protein</fullName>
    </submittedName>
</protein>
<dbReference type="CDD" id="cd18545">
    <property type="entry name" value="ABC_6TM_YknV_like"/>
    <property type="match status" value="1"/>
</dbReference>
<keyword evidence="2" id="KW-0813">Transport</keyword>
<evidence type="ECO:0000259" key="10">
    <source>
        <dbReference type="PROSITE" id="PS50929"/>
    </source>
</evidence>
<dbReference type="CDD" id="cd03254">
    <property type="entry name" value="ABCC_Glucan_exporter_like"/>
    <property type="match status" value="1"/>
</dbReference>
<dbReference type="PROSITE" id="PS50929">
    <property type="entry name" value="ABC_TM1F"/>
    <property type="match status" value="1"/>
</dbReference>
<keyword evidence="4" id="KW-0547">Nucleotide-binding</keyword>
<feature type="transmembrane region" description="Helical" evidence="8">
    <location>
        <begin position="71"/>
        <end position="89"/>
    </location>
</feature>
<keyword evidence="5 11" id="KW-0067">ATP-binding</keyword>
<dbReference type="FunFam" id="3.40.50.300:FF:000287">
    <property type="entry name" value="Multidrug ABC transporter ATP-binding protein"/>
    <property type="match status" value="1"/>
</dbReference>
<feature type="transmembrane region" description="Helical" evidence="8">
    <location>
        <begin position="109"/>
        <end position="129"/>
    </location>
</feature>
<organism evidence="11 12">
    <name type="scientific">Salibacterium salarium</name>
    <dbReference type="NCBI Taxonomy" id="284579"/>
    <lineage>
        <taxon>Bacteria</taxon>
        <taxon>Bacillati</taxon>
        <taxon>Bacillota</taxon>
        <taxon>Bacilli</taxon>
        <taxon>Bacillales</taxon>
        <taxon>Bacillaceae</taxon>
    </lineage>
</organism>
<evidence type="ECO:0000313" key="12">
    <source>
        <dbReference type="Proteomes" id="UP000275076"/>
    </source>
</evidence>
<comment type="subcellular location">
    <subcellularLocation>
        <location evidence="1">Cell membrane</location>
        <topology evidence="1">Multi-pass membrane protein</topology>
    </subcellularLocation>
</comment>
<proteinExistence type="predicted"/>
<dbReference type="Pfam" id="PF00664">
    <property type="entry name" value="ABC_membrane"/>
    <property type="match status" value="1"/>
</dbReference>
<evidence type="ECO:0000313" key="11">
    <source>
        <dbReference type="EMBL" id="RSL30362.1"/>
    </source>
</evidence>
<evidence type="ECO:0000256" key="5">
    <source>
        <dbReference type="ARBA" id="ARBA00022840"/>
    </source>
</evidence>
<dbReference type="Gene3D" id="3.40.50.300">
    <property type="entry name" value="P-loop containing nucleotide triphosphate hydrolases"/>
    <property type="match status" value="1"/>
</dbReference>
<feature type="domain" description="ABC transporter" evidence="9">
    <location>
        <begin position="389"/>
        <end position="623"/>
    </location>
</feature>
<dbReference type="GO" id="GO:0015421">
    <property type="term" value="F:ABC-type oligopeptide transporter activity"/>
    <property type="evidence" value="ECO:0007669"/>
    <property type="project" value="TreeGrafter"/>
</dbReference>
<keyword evidence="6 8" id="KW-1133">Transmembrane helix</keyword>
<evidence type="ECO:0000256" key="6">
    <source>
        <dbReference type="ARBA" id="ARBA00022989"/>
    </source>
</evidence>
<dbReference type="InterPro" id="IPR027417">
    <property type="entry name" value="P-loop_NTPase"/>
</dbReference>
<evidence type="ECO:0000256" key="3">
    <source>
        <dbReference type="ARBA" id="ARBA00022692"/>
    </source>
</evidence>
<dbReference type="PROSITE" id="PS50893">
    <property type="entry name" value="ABC_TRANSPORTER_2"/>
    <property type="match status" value="1"/>
</dbReference>
<evidence type="ECO:0000256" key="2">
    <source>
        <dbReference type="ARBA" id="ARBA00022448"/>
    </source>
</evidence>
<feature type="transmembrane region" description="Helical" evidence="8">
    <location>
        <begin position="188"/>
        <end position="208"/>
    </location>
</feature>
<dbReference type="GO" id="GO:0016887">
    <property type="term" value="F:ATP hydrolysis activity"/>
    <property type="evidence" value="ECO:0007669"/>
    <property type="project" value="InterPro"/>
</dbReference>
<dbReference type="EMBL" id="RBVX01000038">
    <property type="protein sequence ID" value="RSL30362.1"/>
    <property type="molecule type" value="Genomic_DNA"/>
</dbReference>
<dbReference type="InterPro" id="IPR039421">
    <property type="entry name" value="Type_1_exporter"/>
</dbReference>
<dbReference type="InterPro" id="IPR003439">
    <property type="entry name" value="ABC_transporter-like_ATP-bd"/>
</dbReference>
<dbReference type="PANTHER" id="PTHR43394">
    <property type="entry name" value="ATP-DEPENDENT PERMEASE MDL1, MITOCHONDRIAL"/>
    <property type="match status" value="1"/>
</dbReference>
<evidence type="ECO:0000256" key="8">
    <source>
        <dbReference type="SAM" id="Phobius"/>
    </source>
</evidence>
<evidence type="ECO:0000256" key="1">
    <source>
        <dbReference type="ARBA" id="ARBA00004651"/>
    </source>
</evidence>
<gene>
    <name evidence="11" type="ORF">D7Z54_26335</name>
</gene>
<dbReference type="InterPro" id="IPR003593">
    <property type="entry name" value="AAA+_ATPase"/>
</dbReference>
<dbReference type="InterPro" id="IPR017871">
    <property type="entry name" value="ABC_transporter-like_CS"/>
</dbReference>
<feature type="domain" description="ABC transmembrane type-1" evidence="10">
    <location>
        <begin position="74"/>
        <end position="355"/>
    </location>
</feature>
<dbReference type="InterPro" id="IPR036640">
    <property type="entry name" value="ABC1_TM_sf"/>
</dbReference>
<keyword evidence="7 8" id="KW-0472">Membrane</keyword>
<dbReference type="SUPFAM" id="SSF90123">
    <property type="entry name" value="ABC transporter transmembrane region"/>
    <property type="match status" value="1"/>
</dbReference>
<accession>A0A3R9R9M4</accession>
<evidence type="ECO:0000259" key="9">
    <source>
        <dbReference type="PROSITE" id="PS50893"/>
    </source>
</evidence>
<dbReference type="GO" id="GO:0005886">
    <property type="term" value="C:plasma membrane"/>
    <property type="evidence" value="ECO:0007669"/>
    <property type="project" value="UniProtKB-SubCell"/>
</dbReference>